<comment type="caution">
    <text evidence="1">The sequence shown here is derived from an EMBL/GenBank/DDBJ whole genome shotgun (WGS) entry which is preliminary data.</text>
</comment>
<dbReference type="Gene3D" id="3.40.50.300">
    <property type="entry name" value="P-loop containing nucleotide triphosphate hydrolases"/>
    <property type="match status" value="1"/>
</dbReference>
<evidence type="ECO:0008006" key="3">
    <source>
        <dbReference type="Google" id="ProtNLM"/>
    </source>
</evidence>
<gene>
    <name evidence="1" type="ORF">B0O44_109115</name>
</gene>
<dbReference type="AlphaFoldDB" id="A0A318U7N4"/>
<reference evidence="1 2" key="1">
    <citation type="submission" date="2018-06" db="EMBL/GenBank/DDBJ databases">
        <title>Genomic Encyclopedia of Archaeal and Bacterial Type Strains, Phase II (KMG-II): from individual species to whole genera.</title>
        <authorList>
            <person name="Goeker M."/>
        </authorList>
    </citation>
    <scope>NUCLEOTIDE SEQUENCE [LARGE SCALE GENOMIC DNA]</scope>
    <source>
        <strain evidence="1 2">DSM 27372</strain>
    </source>
</reference>
<dbReference type="InterPro" id="IPR027417">
    <property type="entry name" value="P-loop_NTPase"/>
</dbReference>
<evidence type="ECO:0000313" key="1">
    <source>
        <dbReference type="EMBL" id="PYF70024.1"/>
    </source>
</evidence>
<dbReference type="SUPFAM" id="SSF52540">
    <property type="entry name" value="P-loop containing nucleoside triphosphate hydrolases"/>
    <property type="match status" value="1"/>
</dbReference>
<evidence type="ECO:0000313" key="2">
    <source>
        <dbReference type="Proteomes" id="UP000248198"/>
    </source>
</evidence>
<protein>
    <recommendedName>
        <fullName evidence="3">NACHT domain-containing protein</fullName>
    </recommendedName>
</protein>
<accession>A0A318U7N4</accession>
<organism evidence="1 2">
    <name type="scientific">Pedobacter nutrimenti</name>
    <dbReference type="NCBI Taxonomy" id="1241337"/>
    <lineage>
        <taxon>Bacteria</taxon>
        <taxon>Pseudomonadati</taxon>
        <taxon>Bacteroidota</taxon>
        <taxon>Sphingobacteriia</taxon>
        <taxon>Sphingobacteriales</taxon>
        <taxon>Sphingobacteriaceae</taxon>
        <taxon>Pedobacter</taxon>
    </lineage>
</organism>
<keyword evidence="2" id="KW-1185">Reference proteome</keyword>
<dbReference type="EMBL" id="QKLU01000009">
    <property type="protein sequence ID" value="PYF70024.1"/>
    <property type="molecule type" value="Genomic_DNA"/>
</dbReference>
<sequence>MDEISILNELKSLILSKAGIRTVTPGDCKRISIEISKTLNKNVSETTIKRLFGFAAVKHHFSQFTLTTLFEYADSEKMMKMLTKEKPRPEGEKGAWENLRYYAHKVTDFSLKSIKNRSALPYHMTISRKFAEHDFEEFYAGKHSFMSFISQPGYGKTTLLGHLVEDFFRKEHAPYKNSTILFVKADSFFNKDSAYFSLEEQVRTALGISHKKDLFSYLHQLHQNNGGKFILIIDGFAEMVLNKEKKNQLFDSILSFICALDNTELIKVVLSMRSNTWIRFYERMRHSSYLKASWFQGNYFDVNDVSNVPPLTEKEVEQIISNTGHFDTERINPKLKAQLKFPFHIHLYYQLKEEDPFISYYTNIAFYELVSRFIKEKIYKSNYYTEKILFLKKIIQLTNYGQSQNFVAKDLLIAELSAFKNAYMELVSDGILMEEKRYQNLHPKEFVRFVHPHIFEYFLFIELLEKFNLNVGPDFLQDIDSTYSSNHVRFILLQWTIRYMAKIADFSGLSNVFKLELNNYERNYLILFIAENLKYVINLHPELKTVLQEQQLHEAIIAELISFDFVDSCYKQAISVLIDICDTEENWLVYQSILSTLDILSLDQDKIKARILLLEEHKVLCSGSLFNPLEALHLAYRKSRNIPVDPRSFLNKIDEFILSGENFKRNESKDPDTRSGLMYLMVLSVNFLFGTAEKALKIIESIHQLHPRIFYQRAPFSAYLLLMLAINASKSVHCGKMEKIRQFIFKLSDGKHHCLFTKYSELLLMMLDAELCKQRGDYQLGMLYAEEAITVAKRNDLSINCIWAYNLIIEICLKSNDMIKLNEYKVERISFLSERKIPKELFPIPAELAKNTFI</sequence>
<name>A0A318U7N4_9SPHI</name>
<dbReference type="OrthoDB" id="956377at2"/>
<proteinExistence type="predicted"/>
<dbReference type="RefSeq" id="WP_110834203.1">
    <property type="nucleotide sequence ID" value="NZ_QKLU01000009.1"/>
</dbReference>
<dbReference type="Proteomes" id="UP000248198">
    <property type="component" value="Unassembled WGS sequence"/>
</dbReference>